<gene>
    <name evidence="1" type="ORF">DPMN_070440</name>
</gene>
<protein>
    <submittedName>
        <fullName evidence="1">Uncharacterized protein</fullName>
    </submittedName>
</protein>
<proteinExistence type="predicted"/>
<evidence type="ECO:0000313" key="1">
    <source>
        <dbReference type="EMBL" id="KAH3710942.1"/>
    </source>
</evidence>
<comment type="caution">
    <text evidence="1">The sequence shown here is derived from an EMBL/GenBank/DDBJ whole genome shotgun (WGS) entry which is preliminary data.</text>
</comment>
<keyword evidence="2" id="KW-1185">Reference proteome</keyword>
<dbReference type="Proteomes" id="UP000828390">
    <property type="component" value="Unassembled WGS sequence"/>
</dbReference>
<sequence>MGLGLKASVPYRCRIISVHIRDDPECEPSSSVSIRVGPWTSGNVLSAAGGQHGSFMKFKTAVLV</sequence>
<dbReference type="AlphaFoldDB" id="A0A9D4BVN1"/>
<dbReference type="EMBL" id="JAIWYP010000014">
    <property type="protein sequence ID" value="KAH3710942.1"/>
    <property type="molecule type" value="Genomic_DNA"/>
</dbReference>
<evidence type="ECO:0000313" key="2">
    <source>
        <dbReference type="Proteomes" id="UP000828390"/>
    </source>
</evidence>
<reference evidence="1" key="1">
    <citation type="journal article" date="2019" name="bioRxiv">
        <title>The Genome of the Zebra Mussel, Dreissena polymorpha: A Resource for Invasive Species Research.</title>
        <authorList>
            <person name="McCartney M.A."/>
            <person name="Auch B."/>
            <person name="Kono T."/>
            <person name="Mallez S."/>
            <person name="Zhang Y."/>
            <person name="Obille A."/>
            <person name="Becker A."/>
            <person name="Abrahante J.E."/>
            <person name="Garbe J."/>
            <person name="Badalamenti J.P."/>
            <person name="Herman A."/>
            <person name="Mangelson H."/>
            <person name="Liachko I."/>
            <person name="Sullivan S."/>
            <person name="Sone E.D."/>
            <person name="Koren S."/>
            <person name="Silverstein K.A.T."/>
            <person name="Beckman K.B."/>
            <person name="Gohl D.M."/>
        </authorList>
    </citation>
    <scope>NUCLEOTIDE SEQUENCE</scope>
    <source>
        <strain evidence="1">Duluth1</strain>
        <tissue evidence="1">Whole animal</tissue>
    </source>
</reference>
<organism evidence="1 2">
    <name type="scientific">Dreissena polymorpha</name>
    <name type="common">Zebra mussel</name>
    <name type="synonym">Mytilus polymorpha</name>
    <dbReference type="NCBI Taxonomy" id="45954"/>
    <lineage>
        <taxon>Eukaryota</taxon>
        <taxon>Metazoa</taxon>
        <taxon>Spiralia</taxon>
        <taxon>Lophotrochozoa</taxon>
        <taxon>Mollusca</taxon>
        <taxon>Bivalvia</taxon>
        <taxon>Autobranchia</taxon>
        <taxon>Heteroconchia</taxon>
        <taxon>Euheterodonta</taxon>
        <taxon>Imparidentia</taxon>
        <taxon>Neoheterodontei</taxon>
        <taxon>Myida</taxon>
        <taxon>Dreissenoidea</taxon>
        <taxon>Dreissenidae</taxon>
        <taxon>Dreissena</taxon>
    </lineage>
</organism>
<accession>A0A9D4BVN1</accession>
<reference evidence="1" key="2">
    <citation type="submission" date="2020-11" db="EMBL/GenBank/DDBJ databases">
        <authorList>
            <person name="McCartney M.A."/>
            <person name="Auch B."/>
            <person name="Kono T."/>
            <person name="Mallez S."/>
            <person name="Becker A."/>
            <person name="Gohl D.M."/>
            <person name="Silverstein K.A.T."/>
            <person name="Koren S."/>
            <person name="Bechman K.B."/>
            <person name="Herman A."/>
            <person name="Abrahante J.E."/>
            <person name="Garbe J."/>
        </authorList>
    </citation>
    <scope>NUCLEOTIDE SEQUENCE</scope>
    <source>
        <strain evidence="1">Duluth1</strain>
        <tissue evidence="1">Whole animal</tissue>
    </source>
</reference>
<name>A0A9D4BVN1_DREPO</name>